<dbReference type="Gene3D" id="1.10.760.10">
    <property type="entry name" value="Cytochrome c-like domain"/>
    <property type="match status" value="1"/>
</dbReference>
<keyword evidence="2 4" id="KW-0479">Metal-binding</keyword>
<evidence type="ECO:0000256" key="3">
    <source>
        <dbReference type="ARBA" id="ARBA00023004"/>
    </source>
</evidence>
<dbReference type="AlphaFoldDB" id="A0A5R9QMK8"/>
<keyword evidence="8" id="KW-1185">Reference proteome</keyword>
<dbReference type="GO" id="GO:0020037">
    <property type="term" value="F:heme binding"/>
    <property type="evidence" value="ECO:0007669"/>
    <property type="project" value="InterPro"/>
</dbReference>
<dbReference type="PROSITE" id="PS51007">
    <property type="entry name" value="CYTC"/>
    <property type="match status" value="1"/>
</dbReference>
<evidence type="ECO:0000256" key="2">
    <source>
        <dbReference type="ARBA" id="ARBA00022723"/>
    </source>
</evidence>
<dbReference type="Proteomes" id="UP000306635">
    <property type="component" value="Unassembled WGS sequence"/>
</dbReference>
<organism evidence="7 8">
    <name type="scientific">Pseudomonas nicosulfuronedens</name>
    <dbReference type="NCBI Taxonomy" id="2571105"/>
    <lineage>
        <taxon>Bacteria</taxon>
        <taxon>Pseudomonadati</taxon>
        <taxon>Pseudomonadota</taxon>
        <taxon>Gammaproteobacteria</taxon>
        <taxon>Pseudomonadales</taxon>
        <taxon>Pseudomonadaceae</taxon>
        <taxon>Pseudomonas</taxon>
    </lineage>
</organism>
<evidence type="ECO:0000256" key="1">
    <source>
        <dbReference type="ARBA" id="ARBA00022617"/>
    </source>
</evidence>
<proteinExistence type="predicted"/>
<keyword evidence="3 4" id="KW-0408">Iron</keyword>
<name>A0A5R9QMK8_9PSED</name>
<dbReference type="OrthoDB" id="5295318at2"/>
<gene>
    <name evidence="7" type="ORF">FAS41_28945</name>
</gene>
<protein>
    <submittedName>
        <fullName evidence="7">DUF1924 domain-containing protein</fullName>
    </submittedName>
</protein>
<dbReference type="InterPro" id="IPR036909">
    <property type="entry name" value="Cyt_c-like_dom_sf"/>
</dbReference>
<dbReference type="SUPFAM" id="SSF46626">
    <property type="entry name" value="Cytochrome c"/>
    <property type="match status" value="1"/>
</dbReference>
<evidence type="ECO:0000313" key="7">
    <source>
        <dbReference type="EMBL" id="TLX70122.1"/>
    </source>
</evidence>
<accession>A0A5R9QMK8</accession>
<dbReference type="InterPro" id="IPR009056">
    <property type="entry name" value="Cyt_c-like_dom"/>
</dbReference>
<evidence type="ECO:0000259" key="6">
    <source>
        <dbReference type="PROSITE" id="PS51007"/>
    </source>
</evidence>
<dbReference type="EMBL" id="SWDV01000058">
    <property type="protein sequence ID" value="TLX70122.1"/>
    <property type="molecule type" value="Genomic_DNA"/>
</dbReference>
<keyword evidence="5" id="KW-0732">Signal</keyword>
<feature type="chain" id="PRO_5024385250" evidence="5">
    <location>
        <begin position="22"/>
        <end position="137"/>
    </location>
</feature>
<reference evidence="7 8" key="1">
    <citation type="submission" date="2019-04" db="EMBL/GenBank/DDBJ databases">
        <authorList>
            <person name="Li M."/>
        </authorList>
    </citation>
    <scope>NUCLEOTIDE SEQUENCE [LARGE SCALE GENOMIC DNA]</scope>
    <source>
        <strain evidence="7 8">LAM1902</strain>
    </source>
</reference>
<comment type="caution">
    <text evidence="7">The sequence shown here is derived from an EMBL/GenBank/DDBJ whole genome shotgun (WGS) entry which is preliminary data.</text>
</comment>
<evidence type="ECO:0000256" key="5">
    <source>
        <dbReference type="SAM" id="SignalP"/>
    </source>
</evidence>
<feature type="domain" description="Cytochrome c" evidence="6">
    <location>
        <begin position="45"/>
        <end position="137"/>
    </location>
</feature>
<sequence>MRQSTLIATILFASFSGLALAAEPTALLDGYAAQARQHDPSFSGFSAERGKVLYFREELREDKNMSCTTCHGQDPLKPGKTLTFRKIDPLAPSAAPARFTDVKKVEKWFRRNCNDVFGRECSAQEKGDFVSWISSLK</sequence>
<dbReference type="RefSeq" id="WP_138526731.1">
    <property type="nucleotide sequence ID" value="NZ_SWDV01000058.1"/>
</dbReference>
<dbReference type="GO" id="GO:0046872">
    <property type="term" value="F:metal ion binding"/>
    <property type="evidence" value="ECO:0007669"/>
    <property type="project" value="UniProtKB-KW"/>
</dbReference>
<keyword evidence="1 4" id="KW-0349">Heme</keyword>
<dbReference type="GO" id="GO:0009055">
    <property type="term" value="F:electron transfer activity"/>
    <property type="evidence" value="ECO:0007669"/>
    <property type="project" value="InterPro"/>
</dbReference>
<evidence type="ECO:0000313" key="8">
    <source>
        <dbReference type="Proteomes" id="UP000306635"/>
    </source>
</evidence>
<dbReference type="Pfam" id="PF09086">
    <property type="entry name" value="DUF1924"/>
    <property type="match status" value="1"/>
</dbReference>
<feature type="signal peptide" evidence="5">
    <location>
        <begin position="1"/>
        <end position="21"/>
    </location>
</feature>
<dbReference type="InterPro" id="IPR015170">
    <property type="entry name" value="DUF1924_SHP"/>
</dbReference>
<evidence type="ECO:0000256" key="4">
    <source>
        <dbReference type="PROSITE-ProRule" id="PRU00433"/>
    </source>
</evidence>